<protein>
    <recommendedName>
        <fullName evidence="2">DNA-directed DNA polymerase</fullName>
        <ecNumber evidence="2">2.7.7.7</ecNumber>
    </recommendedName>
</protein>
<sequence>MTAPTLQFHLLDTVSRDIRIEEEDKPPYESPPSEEDESGRKRYNANEKREMVMYLYGSTSTGQPIQVDVVGFRPTLYLALPSTKTLQAIDAIRTYLTVQGVPLSQLTLKQVQRKKFYGFTANQFFPFLEITVPSLALFRLIKNLFLNDKSEPSTRKPLGSPFRRTDIVEVYEANLDPMLRFFHVQNLNPCGWVSIDTDSVEDLTAPVWQATVHCTDVHPVSVAAVAPFKLVSWDIECYSQTGAFPVAKKGWETVTATLLERKGKEETFAEAVNRLFETGIMGQLRPKKTIADLLTKLKGAPFQKTDVDDAGHLLSSLKDILSIGDPAIQIGATLTSNTSDADLQRHLFVWPSCDPLDSIVVHTYEDEKGMIVGFFEWLTTINPDILIGYNVFGFDERYVWDRAEDLGCTGALQMLSRVEDQEVKCDEKRLSSSAMGDNFMHIWTASGRLQIDLFHYIKRNESLPSYKLDEVTKHYLSGKLKKTEKNETGHLVLTLSGAIKDLRPGRALCLLEATGESLTDKMPILEVVGSVVTVEWPLTETGELLEEEQLADAVKWVVVKDDVSPADIFRLHKGTAADRAIVGKYCLQDCDLVLELYRNREVFNNSMSMANVCCVPVGYIFTRGQGIKAESLVFKACRANETLIPVLPAPNREGVEDSYEGAIVLDPIPGFYNKNPIGVADFASLYPSSMESENISHDSLVWVKDYDASGNLMEVVFGSDEFDERNGYGYTDIEFDLLRFDPEDKRKHKDKIKAGLRICRYAQPLDGSKATVPEIIKGLLAKRKAKRKEKAKEPDPAKQALLEAEQLAYKLTANSLYGQLGSSTFKVRLQHLAASITAYGRKQILFAKEVIEQFYGLDAFHPKCIASVMYGDTDSLFVEFALKDSSLSPRLRRQAVIDLTTEAGHLVTKALAPPHDFEFDKIFDPMLMFSKKRYAGLMFEENADDFVVKYMGIALKRRDNAPIVKTIYGSAMKKLLFERDVVGATKLVQDSCMDLVNGKVKLGQLTITKSLRAEYANPLQIAHKALADRMALRDPGNAPASGDRIPFVYVRPAVGAVAAKLQGDRIEAPSWIKEKGLVPDYEFYLGHQLQNPISQMFGLLLEEMPGSDTVPWSKMPTDNEEKRLIWRESSAADLLFGKAFQLCGKQHTSAFVTKFFGLNGGFSHNASASSDSLKLSTLSTGKEMQKTQPIKKTVQATLSNFMMDQFLVKTIEKKQNKKRKDAKAASLKNEVVTE</sequence>
<dbReference type="SUPFAM" id="SSF53098">
    <property type="entry name" value="Ribonuclease H-like"/>
    <property type="match status" value="1"/>
</dbReference>
<organism evidence="11">
    <name type="scientific">viral metagenome</name>
    <dbReference type="NCBI Taxonomy" id="1070528"/>
    <lineage>
        <taxon>unclassified sequences</taxon>
        <taxon>metagenomes</taxon>
        <taxon>organismal metagenomes</taxon>
    </lineage>
</organism>
<keyword evidence="4" id="KW-0548">Nucleotidyltransferase</keyword>
<dbReference type="Pfam" id="PF03104">
    <property type="entry name" value="DNA_pol_B_exo1"/>
    <property type="match status" value="2"/>
</dbReference>
<dbReference type="InterPro" id="IPR023211">
    <property type="entry name" value="DNA_pol_palm_dom_sf"/>
</dbReference>
<dbReference type="Gene3D" id="3.90.1600.10">
    <property type="entry name" value="Palm domain of DNA polymerase"/>
    <property type="match status" value="1"/>
</dbReference>
<dbReference type="GO" id="GO:0003677">
    <property type="term" value="F:DNA binding"/>
    <property type="evidence" value="ECO:0007669"/>
    <property type="project" value="UniProtKB-KW"/>
</dbReference>
<keyword evidence="3" id="KW-0808">Transferase</keyword>
<feature type="domain" description="DNA-directed DNA polymerase family B exonuclease" evidence="10">
    <location>
        <begin position="325"/>
        <end position="471"/>
    </location>
</feature>
<dbReference type="Gene3D" id="1.10.287.690">
    <property type="entry name" value="Helix hairpin bin"/>
    <property type="match status" value="1"/>
</dbReference>
<evidence type="ECO:0000256" key="2">
    <source>
        <dbReference type="ARBA" id="ARBA00012417"/>
    </source>
</evidence>
<evidence type="ECO:0000259" key="9">
    <source>
        <dbReference type="Pfam" id="PF00136"/>
    </source>
</evidence>
<dbReference type="Gene3D" id="1.10.132.60">
    <property type="entry name" value="DNA polymerase family B, C-terminal domain"/>
    <property type="match status" value="1"/>
</dbReference>
<dbReference type="AlphaFoldDB" id="A0A6C0K559"/>
<dbReference type="InterPro" id="IPR006133">
    <property type="entry name" value="DNA-dir_DNA_pol_B_exonuc"/>
</dbReference>
<evidence type="ECO:0000256" key="3">
    <source>
        <dbReference type="ARBA" id="ARBA00022679"/>
    </source>
</evidence>
<keyword evidence="6" id="KW-0238">DNA-binding</keyword>
<accession>A0A6C0K559</accession>
<evidence type="ECO:0000256" key="1">
    <source>
        <dbReference type="ARBA" id="ARBA00005755"/>
    </source>
</evidence>
<dbReference type="InterPro" id="IPR036397">
    <property type="entry name" value="RNaseH_sf"/>
</dbReference>
<dbReference type="InterPro" id="IPR006172">
    <property type="entry name" value="DNA-dir_DNA_pol_B"/>
</dbReference>
<name>A0A6C0K559_9ZZZZ</name>
<dbReference type="Pfam" id="PF00136">
    <property type="entry name" value="DNA_pol_B"/>
    <property type="match status" value="1"/>
</dbReference>
<dbReference type="EMBL" id="MN740780">
    <property type="protein sequence ID" value="QHU11204.1"/>
    <property type="molecule type" value="Genomic_DNA"/>
</dbReference>
<evidence type="ECO:0000256" key="7">
    <source>
        <dbReference type="ARBA" id="ARBA00049244"/>
    </source>
</evidence>
<dbReference type="PROSITE" id="PS00116">
    <property type="entry name" value="DNA_POLYMERASE_B"/>
    <property type="match status" value="1"/>
</dbReference>
<dbReference type="GO" id="GO:0000166">
    <property type="term" value="F:nucleotide binding"/>
    <property type="evidence" value="ECO:0007669"/>
    <property type="project" value="InterPro"/>
</dbReference>
<keyword evidence="5" id="KW-0239">DNA-directed DNA polymerase</keyword>
<evidence type="ECO:0000256" key="8">
    <source>
        <dbReference type="SAM" id="MobiDB-lite"/>
    </source>
</evidence>
<dbReference type="InterPro" id="IPR012337">
    <property type="entry name" value="RNaseH-like_sf"/>
</dbReference>
<reference evidence="11" key="1">
    <citation type="journal article" date="2020" name="Nature">
        <title>Giant virus diversity and host interactions through global metagenomics.</title>
        <authorList>
            <person name="Schulz F."/>
            <person name="Roux S."/>
            <person name="Paez-Espino D."/>
            <person name="Jungbluth S."/>
            <person name="Walsh D.A."/>
            <person name="Denef V.J."/>
            <person name="McMahon K.D."/>
            <person name="Konstantinidis K.T."/>
            <person name="Eloe-Fadrosh E.A."/>
            <person name="Kyrpides N.C."/>
            <person name="Woyke T."/>
        </authorList>
    </citation>
    <scope>NUCLEOTIDE SEQUENCE</scope>
    <source>
        <strain evidence="11">GVMAG-S-1101165-84</strain>
    </source>
</reference>
<dbReference type="InterPro" id="IPR006134">
    <property type="entry name" value="DNA-dir_DNA_pol_B_multi_dom"/>
</dbReference>
<dbReference type="InterPro" id="IPR050240">
    <property type="entry name" value="DNA_pol_type-B"/>
</dbReference>
<dbReference type="SUPFAM" id="SSF56672">
    <property type="entry name" value="DNA/RNA polymerases"/>
    <property type="match status" value="1"/>
</dbReference>
<dbReference type="InterPro" id="IPR043502">
    <property type="entry name" value="DNA/RNA_pol_sf"/>
</dbReference>
<dbReference type="Gene3D" id="3.30.420.10">
    <property type="entry name" value="Ribonuclease H-like superfamily/Ribonuclease H"/>
    <property type="match status" value="2"/>
</dbReference>
<evidence type="ECO:0000256" key="6">
    <source>
        <dbReference type="ARBA" id="ARBA00023125"/>
    </source>
</evidence>
<evidence type="ECO:0000313" key="11">
    <source>
        <dbReference type="EMBL" id="QHU11204.1"/>
    </source>
</evidence>
<dbReference type="Gene3D" id="3.30.342.10">
    <property type="entry name" value="DNA Polymerase, chain B, domain 1"/>
    <property type="match status" value="1"/>
</dbReference>
<feature type="domain" description="DNA-directed DNA polymerase family B multifunctional" evidence="9">
    <location>
        <begin position="616"/>
        <end position="1097"/>
    </location>
</feature>
<dbReference type="InterPro" id="IPR042087">
    <property type="entry name" value="DNA_pol_B_thumb"/>
</dbReference>
<dbReference type="PANTHER" id="PTHR10322:SF23">
    <property type="entry name" value="DNA POLYMERASE DELTA CATALYTIC SUBUNIT"/>
    <property type="match status" value="1"/>
</dbReference>
<comment type="similarity">
    <text evidence="1">Belongs to the DNA polymerase type-B family.</text>
</comment>
<dbReference type="SMART" id="SM00486">
    <property type="entry name" value="POLBc"/>
    <property type="match status" value="1"/>
</dbReference>
<evidence type="ECO:0000259" key="10">
    <source>
        <dbReference type="Pfam" id="PF03104"/>
    </source>
</evidence>
<dbReference type="EC" id="2.7.7.7" evidence="2"/>
<dbReference type="PANTHER" id="PTHR10322">
    <property type="entry name" value="DNA POLYMERASE CATALYTIC SUBUNIT"/>
    <property type="match status" value="1"/>
</dbReference>
<dbReference type="GO" id="GO:0003887">
    <property type="term" value="F:DNA-directed DNA polymerase activity"/>
    <property type="evidence" value="ECO:0007669"/>
    <property type="project" value="UniProtKB-KW"/>
</dbReference>
<dbReference type="InterPro" id="IPR017964">
    <property type="entry name" value="DNA-dir_DNA_pol_B_CS"/>
</dbReference>
<feature type="domain" description="DNA-directed DNA polymerase family B exonuclease" evidence="10">
    <location>
        <begin position="169"/>
        <end position="263"/>
    </location>
</feature>
<feature type="region of interest" description="Disordered" evidence="8">
    <location>
        <begin position="19"/>
        <end position="43"/>
    </location>
</feature>
<comment type="catalytic activity">
    <reaction evidence="7">
        <text>DNA(n) + a 2'-deoxyribonucleoside 5'-triphosphate = DNA(n+1) + diphosphate</text>
        <dbReference type="Rhea" id="RHEA:22508"/>
        <dbReference type="Rhea" id="RHEA-COMP:17339"/>
        <dbReference type="Rhea" id="RHEA-COMP:17340"/>
        <dbReference type="ChEBI" id="CHEBI:33019"/>
        <dbReference type="ChEBI" id="CHEBI:61560"/>
        <dbReference type="ChEBI" id="CHEBI:173112"/>
        <dbReference type="EC" id="2.7.7.7"/>
    </reaction>
</comment>
<evidence type="ECO:0000256" key="5">
    <source>
        <dbReference type="ARBA" id="ARBA00022932"/>
    </source>
</evidence>
<dbReference type="PRINTS" id="PR00106">
    <property type="entry name" value="DNAPOLB"/>
</dbReference>
<proteinExistence type="inferred from homology"/>
<evidence type="ECO:0000256" key="4">
    <source>
        <dbReference type="ARBA" id="ARBA00022695"/>
    </source>
</evidence>